<sequence length="255" mass="29771">MIKYRLISFFFLFYCAGAVSQVVEFKNVGCRISSKDISYVERIVRFESALYNNLFNTRSNDSLHIKVTVFGNPDEYRGVFLNETGGKGHGTNGFYSHRLNESFLYKRPEYLQTVVHEISHCMLAHNFSRAPRWLQEGMAEFCETLTIEDNKIVFSAQRSRINSVVHTVKGQPLKLREFFNSNRWGEKAQTPVLYDISYAVIYYLIKKNPNTLKQMLSYMGEGHNSIDAIEYSYGGFYNFENDFNRFYKNTLVKVF</sequence>
<evidence type="ECO:0000313" key="3">
    <source>
        <dbReference type="EMBL" id="MFD2164248.1"/>
    </source>
</evidence>
<accession>A0ABW4ZQ55</accession>
<feature type="signal peptide" evidence="1">
    <location>
        <begin position="1"/>
        <end position="20"/>
    </location>
</feature>
<dbReference type="EMBL" id="JBHUHZ010000003">
    <property type="protein sequence ID" value="MFD2164248.1"/>
    <property type="molecule type" value="Genomic_DNA"/>
</dbReference>
<dbReference type="InterPro" id="IPR011464">
    <property type="entry name" value="DUF1570"/>
</dbReference>
<keyword evidence="1" id="KW-0732">Signal</keyword>
<evidence type="ECO:0000259" key="2">
    <source>
        <dbReference type="Pfam" id="PF07607"/>
    </source>
</evidence>
<proteinExistence type="predicted"/>
<reference evidence="4" key="1">
    <citation type="journal article" date="2019" name="Int. J. Syst. Evol. Microbiol.">
        <title>The Global Catalogue of Microorganisms (GCM) 10K type strain sequencing project: providing services to taxonomists for standard genome sequencing and annotation.</title>
        <authorList>
            <consortium name="The Broad Institute Genomics Platform"/>
            <consortium name="The Broad Institute Genome Sequencing Center for Infectious Disease"/>
            <person name="Wu L."/>
            <person name="Ma J."/>
        </authorList>
    </citation>
    <scope>NUCLEOTIDE SEQUENCE [LARGE SCALE GENOMIC DNA]</scope>
    <source>
        <strain evidence="4">KCTC 42217</strain>
    </source>
</reference>
<dbReference type="Proteomes" id="UP001597387">
    <property type="component" value="Unassembled WGS sequence"/>
</dbReference>
<dbReference type="Pfam" id="PF07607">
    <property type="entry name" value="DUF1570"/>
    <property type="match status" value="1"/>
</dbReference>
<keyword evidence="4" id="KW-1185">Reference proteome</keyword>
<protein>
    <submittedName>
        <fullName evidence="3">DUF1570 domain-containing protein</fullName>
    </submittedName>
</protein>
<evidence type="ECO:0000256" key="1">
    <source>
        <dbReference type="SAM" id="SignalP"/>
    </source>
</evidence>
<feature type="domain" description="DUF1570" evidence="2">
    <location>
        <begin position="113"/>
        <end position="217"/>
    </location>
</feature>
<comment type="caution">
    <text evidence="3">The sequence shown here is derived from an EMBL/GenBank/DDBJ whole genome shotgun (WGS) entry which is preliminary data.</text>
</comment>
<dbReference type="Gene3D" id="1.10.390.20">
    <property type="match status" value="1"/>
</dbReference>
<dbReference type="RefSeq" id="WP_255904275.1">
    <property type="nucleotide sequence ID" value="NZ_JAFMZO010000004.1"/>
</dbReference>
<evidence type="ECO:0000313" key="4">
    <source>
        <dbReference type="Proteomes" id="UP001597387"/>
    </source>
</evidence>
<feature type="chain" id="PRO_5045497901" evidence="1">
    <location>
        <begin position="21"/>
        <end position="255"/>
    </location>
</feature>
<gene>
    <name evidence="3" type="ORF">ACFSJU_17700</name>
</gene>
<name>A0ABW4ZQ55_9SPHI</name>
<organism evidence="3 4">
    <name type="scientific">Paradesertivirga mongoliensis</name>
    <dbReference type="NCBI Taxonomy" id="2100740"/>
    <lineage>
        <taxon>Bacteria</taxon>
        <taxon>Pseudomonadati</taxon>
        <taxon>Bacteroidota</taxon>
        <taxon>Sphingobacteriia</taxon>
        <taxon>Sphingobacteriales</taxon>
        <taxon>Sphingobacteriaceae</taxon>
        <taxon>Paradesertivirga</taxon>
    </lineage>
</organism>